<keyword evidence="1 8" id="KW-0418">Kinase</keyword>
<dbReference type="PROSITE" id="PS00107">
    <property type="entry name" value="PROTEIN_KINASE_ATP"/>
    <property type="match status" value="1"/>
</dbReference>
<organism evidence="11">
    <name type="scientific">Aphanomyces stellatus</name>
    <dbReference type="NCBI Taxonomy" id="120398"/>
    <lineage>
        <taxon>Eukaryota</taxon>
        <taxon>Sar</taxon>
        <taxon>Stramenopiles</taxon>
        <taxon>Oomycota</taxon>
        <taxon>Saprolegniomycetes</taxon>
        <taxon>Saprolegniales</taxon>
        <taxon>Verrucalvaceae</taxon>
        <taxon>Aphanomyces</taxon>
    </lineage>
</organism>
<keyword evidence="9" id="KW-0812">Transmembrane</keyword>
<dbReference type="Gene3D" id="3.30.200.20">
    <property type="entry name" value="Phosphorylase Kinase, domain 1"/>
    <property type="match status" value="1"/>
</dbReference>
<evidence type="ECO:0000259" key="10">
    <source>
        <dbReference type="PROSITE" id="PS50011"/>
    </source>
</evidence>
<comment type="caution">
    <text evidence="11">The sequence shown here is derived from an EMBL/GenBank/DDBJ whole genome shotgun (WGS) entry which is preliminary data.</text>
</comment>
<proteinExistence type="inferred from homology"/>
<keyword evidence="9" id="KW-1133">Transmembrane helix</keyword>
<protein>
    <recommendedName>
        <fullName evidence="10">Protein kinase domain-containing protein</fullName>
    </recommendedName>
</protein>
<feature type="binding site" evidence="5">
    <location>
        <position position="260"/>
    </location>
    <ligand>
        <name>ATP</name>
        <dbReference type="ChEBI" id="CHEBI:30616"/>
    </ligand>
</feature>
<feature type="transmembrane region" description="Helical" evidence="9">
    <location>
        <begin position="67"/>
        <end position="89"/>
    </location>
</feature>
<name>A0A6A4Y8L5_9STRA</name>
<feature type="binding site" evidence="6">
    <location>
        <position position="261"/>
    </location>
    <ligand>
        <name>Mg(2+)</name>
        <dbReference type="ChEBI" id="CHEBI:18420"/>
    </ligand>
</feature>
<dbReference type="GO" id="GO:0005524">
    <property type="term" value="F:ATP binding"/>
    <property type="evidence" value="ECO:0007669"/>
    <property type="project" value="UniProtKB-UniRule"/>
</dbReference>
<dbReference type="Pfam" id="PF00069">
    <property type="entry name" value="Pkinase"/>
    <property type="match status" value="1"/>
</dbReference>
<evidence type="ECO:0000313" key="11">
    <source>
        <dbReference type="EMBL" id="KAF0692092.1"/>
    </source>
</evidence>
<feature type="non-terminal residue" evidence="11">
    <location>
        <position position="1"/>
    </location>
</feature>
<sequence>SPARRLSTFRPPLAPNAYLVPKQKSNTTTRDDVTNEHAWHRMLVAPPDAPATVAPPPSNNDGVSSTVVWIISISVACVVLISWILFLLYRRKQADRERCISKAYVNMMDTSADEHPPVNLSFLELYRLDSSAVTLGQLLGSGGFADVFRGTLHGTPVAVKTLFENHPTRRELQTFATEVQLMAVLHSPFIVDFIGVAWDTPEDLKCILEYMDLGDLRDYLATHDAASFSWPCKLTCIQSIAEGLVYLHDASIIHRDLKSRNVLLDSTKGTKLSDFGFSREQTTNTMTAGVGTYRWMAPEVILAHRYTSAADVYSFGMLLIEFDTHDIPFAHLRDKHKDKSVADCTLVGMVIANTVPITYSNTMPTWLAHLGRMCVAREPSARPTALEIADYLRQNVSLSM</sequence>
<evidence type="ECO:0000256" key="8">
    <source>
        <dbReference type="RuleBase" id="RU000304"/>
    </source>
</evidence>
<feature type="binding site" evidence="7">
    <location>
        <position position="160"/>
    </location>
    <ligand>
        <name>ATP</name>
        <dbReference type="ChEBI" id="CHEBI:30616"/>
    </ligand>
</feature>
<accession>A0A6A4Y8L5</accession>
<gene>
    <name evidence="11" type="ORF">As57867_016715</name>
</gene>
<keyword evidence="6" id="KW-0460">Magnesium</keyword>
<dbReference type="InterPro" id="IPR017441">
    <property type="entry name" value="Protein_kinase_ATP_BS"/>
</dbReference>
<keyword evidence="6" id="KW-0479">Metal-binding</keyword>
<evidence type="ECO:0000256" key="7">
    <source>
        <dbReference type="PROSITE-ProRule" id="PRU10141"/>
    </source>
</evidence>
<dbReference type="InterPro" id="IPR011009">
    <property type="entry name" value="Kinase-like_dom_sf"/>
</dbReference>
<evidence type="ECO:0000256" key="9">
    <source>
        <dbReference type="SAM" id="Phobius"/>
    </source>
</evidence>
<keyword evidence="9" id="KW-0472">Membrane</keyword>
<feature type="binding site" evidence="6">
    <location>
        <position position="274"/>
    </location>
    <ligand>
        <name>Mg(2+)</name>
        <dbReference type="ChEBI" id="CHEBI:18420"/>
    </ligand>
</feature>
<feature type="active site" description="Proton acceptor" evidence="4">
    <location>
        <position position="256"/>
    </location>
</feature>
<dbReference type="PANTHER" id="PTHR44329">
    <property type="entry name" value="SERINE/THREONINE-PROTEIN KINASE TNNI3K-RELATED"/>
    <property type="match status" value="1"/>
</dbReference>
<keyword evidence="1 8" id="KW-0808">Transferase</keyword>
<dbReference type="PROSITE" id="PS00108">
    <property type="entry name" value="PROTEIN_KINASE_ST"/>
    <property type="match status" value="1"/>
</dbReference>
<keyword evidence="3 5" id="KW-0067">ATP-binding</keyword>
<dbReference type="EMBL" id="VJMH01005983">
    <property type="protein sequence ID" value="KAF0692092.1"/>
    <property type="molecule type" value="Genomic_DNA"/>
</dbReference>
<dbReference type="PRINTS" id="PR00109">
    <property type="entry name" value="TYRKINASE"/>
</dbReference>
<dbReference type="GO" id="GO:0004674">
    <property type="term" value="F:protein serine/threonine kinase activity"/>
    <property type="evidence" value="ECO:0007669"/>
    <property type="project" value="UniProtKB-KW"/>
</dbReference>
<evidence type="ECO:0000256" key="4">
    <source>
        <dbReference type="PIRSR" id="PIRSR000615-1"/>
    </source>
</evidence>
<evidence type="ECO:0000256" key="2">
    <source>
        <dbReference type="ARBA" id="ARBA00022741"/>
    </source>
</evidence>
<dbReference type="InterPro" id="IPR001245">
    <property type="entry name" value="Ser-Thr/Tyr_kinase_cat_dom"/>
</dbReference>
<evidence type="ECO:0000256" key="1">
    <source>
        <dbReference type="ARBA" id="ARBA00022527"/>
    </source>
</evidence>
<dbReference type="GO" id="GO:0046872">
    <property type="term" value="F:metal ion binding"/>
    <property type="evidence" value="ECO:0007669"/>
    <property type="project" value="UniProtKB-KW"/>
</dbReference>
<dbReference type="InterPro" id="IPR051681">
    <property type="entry name" value="Ser/Thr_Kinases-Pseudokinases"/>
</dbReference>
<dbReference type="OrthoDB" id="339325at2759"/>
<reference evidence="11" key="1">
    <citation type="submission" date="2019-06" db="EMBL/GenBank/DDBJ databases">
        <title>Genomics analysis of Aphanomyces spp. identifies a new class of oomycete effector associated with host adaptation.</title>
        <authorList>
            <person name="Gaulin E."/>
        </authorList>
    </citation>
    <scope>NUCLEOTIDE SEQUENCE</scope>
    <source>
        <strain evidence="11">CBS 578.67</strain>
    </source>
</reference>
<dbReference type="AlphaFoldDB" id="A0A6A4Y8L5"/>
<evidence type="ECO:0000256" key="5">
    <source>
        <dbReference type="PIRSR" id="PIRSR000615-2"/>
    </source>
</evidence>
<dbReference type="PANTHER" id="PTHR44329:SF214">
    <property type="entry name" value="PROTEIN KINASE DOMAIN-CONTAINING PROTEIN"/>
    <property type="match status" value="1"/>
</dbReference>
<evidence type="ECO:0000256" key="3">
    <source>
        <dbReference type="ARBA" id="ARBA00022840"/>
    </source>
</evidence>
<evidence type="ECO:0000256" key="6">
    <source>
        <dbReference type="PIRSR" id="PIRSR000615-3"/>
    </source>
</evidence>
<dbReference type="PROSITE" id="PS50011">
    <property type="entry name" value="PROTEIN_KINASE_DOM"/>
    <property type="match status" value="1"/>
</dbReference>
<dbReference type="Gene3D" id="1.10.510.10">
    <property type="entry name" value="Transferase(Phosphotransferase) domain 1"/>
    <property type="match status" value="1"/>
</dbReference>
<dbReference type="SUPFAM" id="SSF56112">
    <property type="entry name" value="Protein kinase-like (PK-like)"/>
    <property type="match status" value="1"/>
</dbReference>
<dbReference type="InterPro" id="IPR000719">
    <property type="entry name" value="Prot_kinase_dom"/>
</dbReference>
<dbReference type="InterPro" id="IPR008271">
    <property type="entry name" value="Ser/Thr_kinase_AS"/>
</dbReference>
<dbReference type="SMART" id="SM00220">
    <property type="entry name" value="S_TKc"/>
    <property type="match status" value="1"/>
</dbReference>
<feature type="domain" description="Protein kinase" evidence="10">
    <location>
        <begin position="133"/>
        <end position="392"/>
    </location>
</feature>
<keyword evidence="2 5" id="KW-0547">Nucleotide-binding</keyword>
<comment type="similarity">
    <text evidence="8">Belongs to the protein kinase superfamily.</text>
</comment>
<keyword evidence="1 8" id="KW-0723">Serine/threonine-protein kinase</keyword>